<feature type="transmembrane region" description="Helical" evidence="1">
    <location>
        <begin position="162"/>
        <end position="187"/>
    </location>
</feature>
<dbReference type="KEGG" id="mrr:Moror_7291"/>
<name>V2XUG2_MONRO</name>
<evidence type="ECO:0008006" key="4">
    <source>
        <dbReference type="Google" id="ProtNLM"/>
    </source>
</evidence>
<reference evidence="2 3" key="1">
    <citation type="journal article" date="2014" name="BMC Genomics">
        <title>Genome and secretome analysis of the hemibiotrophic fungal pathogen, Moniliophthora roreri, which causes frosty pod rot disease of cacao: mechanisms of the biotrophic and necrotrophic phases.</title>
        <authorList>
            <person name="Meinhardt L.W."/>
            <person name="Costa G.G.L."/>
            <person name="Thomazella D.P.T."/>
            <person name="Teixeira P.J.P.L."/>
            <person name="Carazzolle M.F."/>
            <person name="Schuster S.C."/>
            <person name="Carlson J.E."/>
            <person name="Guiltinan M.J."/>
            <person name="Mieczkowski P."/>
            <person name="Farmer A."/>
            <person name="Ramaraj T."/>
            <person name="Crozier J."/>
            <person name="Davis R.E."/>
            <person name="Shao J."/>
            <person name="Melnick R.L."/>
            <person name="Pereira G.A.G."/>
            <person name="Bailey B.A."/>
        </authorList>
    </citation>
    <scope>NUCLEOTIDE SEQUENCE [LARGE SCALE GENOMIC DNA]</scope>
    <source>
        <strain evidence="2 3">MCA 2997</strain>
    </source>
</reference>
<dbReference type="AlphaFoldDB" id="V2XUG2"/>
<dbReference type="PANTHER" id="PTHR40465">
    <property type="entry name" value="CHROMOSOME 1, WHOLE GENOME SHOTGUN SEQUENCE"/>
    <property type="match status" value="1"/>
</dbReference>
<sequence>MRVSLNPDLNYSIGALEAAVNVSSFLLGCVTIQAYNFYRSFPNDPLAMKLLVAGVWLIELASHITGSQTVYRFTVTEWGKPLGLLIQPPALVATVYLTAVITPLVESFYLYRVYRFAGVKSVYFVGAGAVIVWIRFAGWVFLAVQVEKLGIVDGRFLDRWSWLVTVQLSVGASMDAIISSTIVYFLWQRRGTGIQRSSMIIHRIARWTIRTCQRPSLPLFLVESRFSSQKQD</sequence>
<accession>V2XUG2</accession>
<dbReference type="Proteomes" id="UP000017559">
    <property type="component" value="Unassembled WGS sequence"/>
</dbReference>
<evidence type="ECO:0000256" key="1">
    <source>
        <dbReference type="SAM" id="Phobius"/>
    </source>
</evidence>
<feature type="transmembrane region" description="Helical" evidence="1">
    <location>
        <begin position="20"/>
        <end position="38"/>
    </location>
</feature>
<protein>
    <recommendedName>
        <fullName evidence="4">Integral membrane protein</fullName>
    </recommendedName>
</protein>
<dbReference type="PANTHER" id="PTHR40465:SF1">
    <property type="entry name" value="DUF6534 DOMAIN-CONTAINING PROTEIN"/>
    <property type="match status" value="1"/>
</dbReference>
<feature type="transmembrane region" description="Helical" evidence="1">
    <location>
        <begin position="91"/>
        <end position="110"/>
    </location>
</feature>
<proteinExistence type="predicted"/>
<dbReference type="EMBL" id="AWSO01000054">
    <property type="protein sequence ID" value="ESK96150.1"/>
    <property type="molecule type" value="Genomic_DNA"/>
</dbReference>
<gene>
    <name evidence="2" type="ORF">Moror_7291</name>
</gene>
<organism evidence="2 3">
    <name type="scientific">Moniliophthora roreri (strain MCA 2997)</name>
    <name type="common">Cocoa frosty pod rot fungus</name>
    <name type="synonym">Crinipellis roreri</name>
    <dbReference type="NCBI Taxonomy" id="1381753"/>
    <lineage>
        <taxon>Eukaryota</taxon>
        <taxon>Fungi</taxon>
        <taxon>Dikarya</taxon>
        <taxon>Basidiomycota</taxon>
        <taxon>Agaricomycotina</taxon>
        <taxon>Agaricomycetes</taxon>
        <taxon>Agaricomycetidae</taxon>
        <taxon>Agaricales</taxon>
        <taxon>Marasmiineae</taxon>
        <taxon>Marasmiaceae</taxon>
        <taxon>Moniliophthora</taxon>
    </lineage>
</organism>
<keyword evidence="3" id="KW-1185">Reference proteome</keyword>
<evidence type="ECO:0000313" key="2">
    <source>
        <dbReference type="EMBL" id="ESK96150.1"/>
    </source>
</evidence>
<keyword evidence="1" id="KW-0472">Membrane</keyword>
<evidence type="ECO:0000313" key="3">
    <source>
        <dbReference type="Proteomes" id="UP000017559"/>
    </source>
</evidence>
<dbReference type="PROSITE" id="PS51257">
    <property type="entry name" value="PROKAR_LIPOPROTEIN"/>
    <property type="match status" value="1"/>
</dbReference>
<dbReference type="HOGENOM" id="CLU_046025_16_0_1"/>
<keyword evidence="1" id="KW-1133">Transmembrane helix</keyword>
<comment type="caution">
    <text evidence="2">The sequence shown here is derived from an EMBL/GenBank/DDBJ whole genome shotgun (WGS) entry which is preliminary data.</text>
</comment>
<dbReference type="OrthoDB" id="3231781at2759"/>
<feature type="transmembrane region" description="Helical" evidence="1">
    <location>
        <begin position="122"/>
        <end position="142"/>
    </location>
</feature>
<keyword evidence="1" id="KW-0812">Transmembrane</keyword>